<dbReference type="InterPro" id="IPR029043">
    <property type="entry name" value="GcvT/YgfZ_C"/>
</dbReference>
<organism evidence="2 3">
    <name type="scientific">Gordonia asplenii</name>
    <dbReference type="NCBI Taxonomy" id="2725283"/>
    <lineage>
        <taxon>Bacteria</taxon>
        <taxon>Bacillati</taxon>
        <taxon>Actinomycetota</taxon>
        <taxon>Actinomycetes</taxon>
        <taxon>Mycobacteriales</taxon>
        <taxon>Gordoniaceae</taxon>
        <taxon>Gordonia</taxon>
    </lineage>
</organism>
<comment type="caution">
    <text evidence="2">The sequence shown here is derived from an EMBL/GenBank/DDBJ whole genome shotgun (WGS) entry which is preliminary data.</text>
</comment>
<protein>
    <submittedName>
        <fullName evidence="2">Folate-binding protein YgfZ</fullName>
    </submittedName>
</protein>
<dbReference type="InterPro" id="IPR045179">
    <property type="entry name" value="YgfZ/GcvT"/>
</dbReference>
<dbReference type="GO" id="GO:0016226">
    <property type="term" value="P:iron-sulfur cluster assembly"/>
    <property type="evidence" value="ECO:0007669"/>
    <property type="project" value="TreeGrafter"/>
</dbReference>
<reference evidence="2 3" key="1">
    <citation type="submission" date="2020-04" db="EMBL/GenBank/DDBJ databases">
        <title>Gordonia sp. nov. TBRC 11910.</title>
        <authorList>
            <person name="Suriyachadkun C."/>
        </authorList>
    </citation>
    <scope>NUCLEOTIDE SEQUENCE [LARGE SCALE GENOMIC DNA]</scope>
    <source>
        <strain evidence="2 3">TBRC 11910</strain>
    </source>
</reference>
<proteinExistence type="predicted"/>
<dbReference type="PANTHER" id="PTHR22602:SF0">
    <property type="entry name" value="TRANSFERASE CAF17, MITOCHONDRIAL-RELATED"/>
    <property type="match status" value="1"/>
</dbReference>
<dbReference type="InterPro" id="IPR017703">
    <property type="entry name" value="YgfZ/GCV_T_CS"/>
</dbReference>
<evidence type="ECO:0000313" key="2">
    <source>
        <dbReference type="EMBL" id="NMO04430.1"/>
    </source>
</evidence>
<dbReference type="EMBL" id="JABBNB010000035">
    <property type="protein sequence ID" value="NMO04430.1"/>
    <property type="molecule type" value="Genomic_DNA"/>
</dbReference>
<evidence type="ECO:0000313" key="3">
    <source>
        <dbReference type="Proteomes" id="UP000550729"/>
    </source>
</evidence>
<accession>A0A848L0E5</accession>
<dbReference type="AlphaFoldDB" id="A0A848L0E5"/>
<dbReference type="Proteomes" id="UP000550729">
    <property type="component" value="Unassembled WGS sequence"/>
</dbReference>
<dbReference type="PIRSF" id="PIRSF006487">
    <property type="entry name" value="GcvT"/>
    <property type="match status" value="1"/>
</dbReference>
<keyword evidence="1" id="KW-0809">Transit peptide</keyword>
<name>A0A848L0E5_9ACTN</name>
<evidence type="ECO:0000256" key="1">
    <source>
        <dbReference type="ARBA" id="ARBA00022946"/>
    </source>
</evidence>
<dbReference type="SUPFAM" id="SSF103025">
    <property type="entry name" value="Folate-binding domain"/>
    <property type="match status" value="1"/>
</dbReference>
<sequence length="397" mass="42677">MSASPILTSFSSAGAVAAPRSDATEGTSVAWHFGDPFGEQRAATTTSAIIDRADRAVLELDGDERMSWLHTISSQFVADLADRRSAENLSLDLRGHVEEHFVLTDVDGVTWIDTEGPHGPGLLDFLTKMVFWAKVTPVDRPDMTVLTVIGPDVRSGTVAELLEIPADAEVYDAGDLPELHHDQEPSGFWRLMPPIGEGRTLPVVDLVIPRSDAASWWKAVVDAGATMSGTWTYEALRAAAVRPRIDVDTDERTIPHEVNWIGGPDEHGAVHVNKGCYRGQETVARVHNLGKSPRQLVLLHLDGSDDHRPATGDPILAGGRSIGRVGTVVDHYEFGPIALALVKRGVPVDTDLAISSEDASVTIPARIDPDSIAADDRIQAGRAAVAKLRGTQSDTAR</sequence>
<dbReference type="InterPro" id="IPR027266">
    <property type="entry name" value="TrmE/GcvT-like"/>
</dbReference>
<dbReference type="SUPFAM" id="SSF101790">
    <property type="entry name" value="Aminomethyltransferase beta-barrel domain"/>
    <property type="match status" value="1"/>
</dbReference>
<keyword evidence="3" id="KW-1185">Reference proteome</keyword>
<dbReference type="PANTHER" id="PTHR22602">
    <property type="entry name" value="TRANSFERASE CAF17, MITOCHONDRIAL-RELATED"/>
    <property type="match status" value="1"/>
</dbReference>
<dbReference type="NCBIfam" id="TIGR03317">
    <property type="entry name" value="ygfZ_signature"/>
    <property type="match status" value="1"/>
</dbReference>
<dbReference type="RefSeq" id="WP_170196934.1">
    <property type="nucleotide sequence ID" value="NZ_JABBNB010000035.1"/>
</dbReference>
<dbReference type="Gene3D" id="3.30.1360.120">
    <property type="entry name" value="Probable tRNA modification gtpase trme, domain 1"/>
    <property type="match status" value="1"/>
</dbReference>
<gene>
    <name evidence="2" type="ORF">HH308_24730</name>
</gene>